<accession>A0A183GDQ3</accession>
<proteinExistence type="predicted"/>
<accession>A0A3P8CME6</accession>
<dbReference type="EMBL" id="UZAH01032115">
    <property type="protein sequence ID" value="VDP19725.1"/>
    <property type="molecule type" value="Genomic_DNA"/>
</dbReference>
<dbReference type="Proteomes" id="UP000050761">
    <property type="component" value="Unassembled WGS sequence"/>
</dbReference>
<evidence type="ECO:0000313" key="2">
    <source>
        <dbReference type="Proteomes" id="UP000050761"/>
    </source>
</evidence>
<protein>
    <submittedName>
        <fullName evidence="1 3">Uncharacterized protein</fullName>
    </submittedName>
</protein>
<evidence type="ECO:0000313" key="3">
    <source>
        <dbReference type="WBParaSite" id="HPBE_0002039401-mRNA-1"/>
    </source>
</evidence>
<reference evidence="1 2" key="1">
    <citation type="submission" date="2018-11" db="EMBL/GenBank/DDBJ databases">
        <authorList>
            <consortium name="Pathogen Informatics"/>
        </authorList>
    </citation>
    <scope>NUCLEOTIDE SEQUENCE [LARGE SCALE GENOMIC DNA]</scope>
</reference>
<reference evidence="3" key="2">
    <citation type="submission" date="2019-09" db="UniProtKB">
        <authorList>
            <consortium name="WormBaseParasite"/>
        </authorList>
    </citation>
    <scope>IDENTIFICATION</scope>
</reference>
<name>A0A183GDQ3_HELPZ</name>
<dbReference type="WBParaSite" id="HPBE_0002039401-mRNA-1">
    <property type="protein sequence ID" value="HPBE_0002039401-mRNA-1"/>
    <property type="gene ID" value="HPBE_0002039401"/>
</dbReference>
<organism evidence="2 3">
    <name type="scientific">Heligmosomoides polygyrus</name>
    <name type="common">Parasitic roundworm</name>
    <dbReference type="NCBI Taxonomy" id="6339"/>
    <lineage>
        <taxon>Eukaryota</taxon>
        <taxon>Metazoa</taxon>
        <taxon>Ecdysozoa</taxon>
        <taxon>Nematoda</taxon>
        <taxon>Chromadorea</taxon>
        <taxon>Rhabditida</taxon>
        <taxon>Rhabditina</taxon>
        <taxon>Rhabditomorpha</taxon>
        <taxon>Strongyloidea</taxon>
        <taxon>Heligmosomidae</taxon>
        <taxon>Heligmosomoides</taxon>
    </lineage>
</organism>
<dbReference type="AlphaFoldDB" id="A0A183GDQ3"/>
<gene>
    <name evidence="1" type="ORF">HPBE_LOCUS20397</name>
</gene>
<keyword evidence="2" id="KW-1185">Reference proteome</keyword>
<sequence>MRGSPRKAYVILRRRVADAATRHRQPVTGVADADVTTDVATEVADVVTDAWSTSATSSTNSVAASRTTLTGEHRSAFLAAGFYERVFNVII</sequence>
<evidence type="ECO:0000313" key="1">
    <source>
        <dbReference type="EMBL" id="VDP19725.1"/>
    </source>
</evidence>